<gene>
    <name evidence="1" type="ORF">EI290_06645</name>
</gene>
<comment type="caution">
    <text evidence="1">The sequence shown here is derived from an EMBL/GenBank/DDBJ whole genome shotgun (WGS) entry which is preliminary data.</text>
</comment>
<dbReference type="EMBL" id="RWIS01000003">
    <property type="protein sequence ID" value="RSK35372.1"/>
    <property type="molecule type" value="Genomic_DNA"/>
</dbReference>
<protein>
    <submittedName>
        <fullName evidence="1">Uncharacterized protein</fullName>
    </submittedName>
</protein>
<proteinExistence type="predicted"/>
<dbReference type="Proteomes" id="UP000280066">
    <property type="component" value="Unassembled WGS sequence"/>
</dbReference>
<keyword evidence="2" id="KW-1185">Reference proteome</keyword>
<accession>A0A3R9MMB9</accession>
<dbReference type="AlphaFoldDB" id="A0A3R9MMB9"/>
<organism evidence="1 2">
    <name type="scientific">Hymenobacter metallilatus</name>
    <dbReference type="NCBI Taxonomy" id="2493666"/>
    <lineage>
        <taxon>Bacteria</taxon>
        <taxon>Pseudomonadati</taxon>
        <taxon>Bacteroidota</taxon>
        <taxon>Cytophagia</taxon>
        <taxon>Cytophagales</taxon>
        <taxon>Hymenobacteraceae</taxon>
        <taxon>Hymenobacter</taxon>
    </lineage>
</organism>
<name>A0A3R9MMB9_9BACT</name>
<dbReference type="OrthoDB" id="886995at2"/>
<sequence>MNTLPPISSQAPLKFLSPEATETAFNHWLLELLPGVRQAIADQGFAKGQQLTAFRVYLAGFDPAGEM</sequence>
<reference evidence="1 2" key="1">
    <citation type="submission" date="2018-12" db="EMBL/GenBank/DDBJ databases">
        <authorList>
            <person name="Feng G."/>
            <person name="Zhu H."/>
        </authorList>
    </citation>
    <scope>NUCLEOTIDE SEQUENCE [LARGE SCALE GENOMIC DNA]</scope>
    <source>
        <strain evidence="1 2">9PBR-2</strain>
    </source>
</reference>
<evidence type="ECO:0000313" key="2">
    <source>
        <dbReference type="Proteomes" id="UP000280066"/>
    </source>
</evidence>
<evidence type="ECO:0000313" key="1">
    <source>
        <dbReference type="EMBL" id="RSK35372.1"/>
    </source>
</evidence>
<dbReference type="RefSeq" id="WP_125427965.1">
    <property type="nucleotide sequence ID" value="NZ_RWIS01000003.1"/>
</dbReference>